<evidence type="ECO:0000313" key="3">
    <source>
        <dbReference type="Proteomes" id="UP000240987"/>
    </source>
</evidence>
<feature type="transmembrane region" description="Helical" evidence="1">
    <location>
        <begin position="54"/>
        <end position="72"/>
    </location>
</feature>
<keyword evidence="1" id="KW-0812">Transmembrane</keyword>
<dbReference type="RefSeq" id="WP_107243095.1">
    <property type="nucleotide sequence ID" value="NZ_PYMJ01000011.1"/>
</dbReference>
<accession>A0A2T3JGN7</accession>
<comment type="caution">
    <text evidence="2">The sequence shown here is derived from an EMBL/GenBank/DDBJ whole genome shotgun (WGS) entry which is preliminary data.</text>
</comment>
<sequence>MRIFKQGLLSLFISLKLFFYLSYPLLQALCLLGFSVGLLMTISPSLAQGYSEEVMVLFSLTSLYLFLLKQYYTHVIAWADQRSSNVITVNFK</sequence>
<evidence type="ECO:0000256" key="1">
    <source>
        <dbReference type="SAM" id="Phobius"/>
    </source>
</evidence>
<evidence type="ECO:0000313" key="2">
    <source>
        <dbReference type="EMBL" id="PSU48111.1"/>
    </source>
</evidence>
<keyword evidence="1" id="KW-0472">Membrane</keyword>
<keyword evidence="1" id="KW-1133">Transmembrane helix</keyword>
<organism evidence="2 3">
    <name type="scientific">Photobacterium frigidiphilum</name>
    <dbReference type="NCBI Taxonomy" id="264736"/>
    <lineage>
        <taxon>Bacteria</taxon>
        <taxon>Pseudomonadati</taxon>
        <taxon>Pseudomonadota</taxon>
        <taxon>Gammaproteobacteria</taxon>
        <taxon>Vibrionales</taxon>
        <taxon>Vibrionaceae</taxon>
        <taxon>Photobacterium</taxon>
    </lineage>
</organism>
<gene>
    <name evidence="2" type="ORF">C9J12_12915</name>
</gene>
<feature type="transmembrane region" description="Helical" evidence="1">
    <location>
        <begin position="20"/>
        <end position="42"/>
    </location>
</feature>
<keyword evidence="3" id="KW-1185">Reference proteome</keyword>
<dbReference type="AlphaFoldDB" id="A0A2T3JGN7"/>
<name>A0A2T3JGN7_9GAMM</name>
<dbReference type="OrthoDB" id="9940208at2"/>
<dbReference type="Proteomes" id="UP000240987">
    <property type="component" value="Unassembled WGS sequence"/>
</dbReference>
<proteinExistence type="predicted"/>
<reference evidence="2 3" key="1">
    <citation type="submission" date="2018-01" db="EMBL/GenBank/DDBJ databases">
        <title>Whole genome sequencing of Histamine producing bacteria.</title>
        <authorList>
            <person name="Butler K."/>
        </authorList>
    </citation>
    <scope>NUCLEOTIDE SEQUENCE [LARGE SCALE GENOMIC DNA]</scope>
    <source>
        <strain evidence="2 3">JCM 12947</strain>
    </source>
</reference>
<dbReference type="EMBL" id="PYMJ01000011">
    <property type="protein sequence ID" value="PSU48111.1"/>
    <property type="molecule type" value="Genomic_DNA"/>
</dbReference>
<protein>
    <submittedName>
        <fullName evidence="2">Uncharacterized protein</fullName>
    </submittedName>
</protein>